<keyword evidence="3" id="KW-0597">Phosphoprotein</keyword>
<dbReference type="Gene3D" id="3.30.559.30">
    <property type="entry name" value="Nonribosomal peptide synthetase, condensation domain"/>
    <property type="match status" value="2"/>
</dbReference>
<dbReference type="InterPro" id="IPR000873">
    <property type="entry name" value="AMP-dep_synth/lig_dom"/>
</dbReference>
<dbReference type="Pfam" id="PF13193">
    <property type="entry name" value="AMP-binding_C"/>
    <property type="match status" value="1"/>
</dbReference>
<dbReference type="CDD" id="cd17646">
    <property type="entry name" value="A_NRPS_AB3403-like"/>
    <property type="match status" value="1"/>
</dbReference>
<dbReference type="InterPro" id="IPR023213">
    <property type="entry name" value="CAT-like_dom_sf"/>
</dbReference>
<dbReference type="InterPro" id="IPR036736">
    <property type="entry name" value="ACP-like_sf"/>
</dbReference>
<proteinExistence type="predicted"/>
<dbReference type="RefSeq" id="WP_262311840.1">
    <property type="nucleotide sequence ID" value="NZ_JALJZU010000045.1"/>
</dbReference>
<dbReference type="Pfam" id="PF00550">
    <property type="entry name" value="PP-binding"/>
    <property type="match status" value="1"/>
</dbReference>
<feature type="non-terminal residue" evidence="5">
    <location>
        <position position="1"/>
    </location>
</feature>
<feature type="domain" description="Carrier" evidence="4">
    <location>
        <begin position="787"/>
        <end position="861"/>
    </location>
</feature>
<reference evidence="5" key="1">
    <citation type="submission" date="2022-03" db="EMBL/GenBank/DDBJ databases">
        <title>Genome Encyclopedia of Bacteria and Archaea VI: Functional Genomics of Type Strains.</title>
        <authorList>
            <person name="Whitman W."/>
        </authorList>
    </citation>
    <scope>NUCLEOTIDE SEQUENCE</scope>
    <source>
        <strain evidence="5">HSC-15S17</strain>
    </source>
</reference>
<dbReference type="PANTHER" id="PTHR45527:SF1">
    <property type="entry name" value="FATTY ACID SYNTHASE"/>
    <property type="match status" value="1"/>
</dbReference>
<dbReference type="CDD" id="cd19544">
    <property type="entry name" value="E-C_NRPS"/>
    <property type="match status" value="1"/>
</dbReference>
<evidence type="ECO:0000259" key="4">
    <source>
        <dbReference type="PROSITE" id="PS50075"/>
    </source>
</evidence>
<evidence type="ECO:0000256" key="2">
    <source>
        <dbReference type="ARBA" id="ARBA00022450"/>
    </source>
</evidence>
<comment type="cofactor">
    <cofactor evidence="1">
        <name>pantetheine 4'-phosphate</name>
        <dbReference type="ChEBI" id="CHEBI:47942"/>
    </cofactor>
</comment>
<comment type="caution">
    <text evidence="5">The sequence shown here is derived from an EMBL/GenBank/DDBJ whole genome shotgun (WGS) entry which is preliminary data.</text>
</comment>
<gene>
    <name evidence="5" type="ORF">L1274_006613</name>
</gene>
<dbReference type="Proteomes" id="UP001162889">
    <property type="component" value="Unassembled WGS sequence"/>
</dbReference>
<dbReference type="InterPro" id="IPR009081">
    <property type="entry name" value="PP-bd_ACP"/>
</dbReference>
<dbReference type="InterPro" id="IPR006162">
    <property type="entry name" value="Ppantetheine_attach_site"/>
</dbReference>
<dbReference type="InterPro" id="IPR010071">
    <property type="entry name" value="AA_adenyl_dom"/>
</dbReference>
<dbReference type="Gene3D" id="3.30.559.10">
    <property type="entry name" value="Chloramphenicol acetyltransferase-like domain"/>
    <property type="match status" value="1"/>
</dbReference>
<dbReference type="EMBL" id="JALJZU010000045">
    <property type="protein sequence ID" value="MCP2012842.1"/>
    <property type="molecule type" value="Genomic_DNA"/>
</dbReference>
<evidence type="ECO:0000313" key="5">
    <source>
        <dbReference type="EMBL" id="MCP2012842.1"/>
    </source>
</evidence>
<dbReference type="PROSITE" id="PS00012">
    <property type="entry name" value="PHOSPHOPANTETHEINE"/>
    <property type="match status" value="1"/>
</dbReference>
<dbReference type="PROSITE" id="PS50075">
    <property type="entry name" value="CARRIER"/>
    <property type="match status" value="1"/>
</dbReference>
<organism evidence="5 6">
    <name type="scientific">Duganella violaceipulchra</name>
    <dbReference type="NCBI Taxonomy" id="2849652"/>
    <lineage>
        <taxon>Bacteria</taxon>
        <taxon>Pseudomonadati</taxon>
        <taxon>Pseudomonadota</taxon>
        <taxon>Betaproteobacteria</taxon>
        <taxon>Burkholderiales</taxon>
        <taxon>Oxalobacteraceae</taxon>
        <taxon>Telluria group</taxon>
        <taxon>Duganella</taxon>
    </lineage>
</organism>
<dbReference type="SUPFAM" id="SSF56801">
    <property type="entry name" value="Acetyl-CoA synthetase-like"/>
    <property type="match status" value="1"/>
</dbReference>
<dbReference type="Gene3D" id="3.30.300.30">
    <property type="match status" value="1"/>
</dbReference>
<dbReference type="InterPro" id="IPR025110">
    <property type="entry name" value="AMP-bd_C"/>
</dbReference>
<sequence length="1356" mass="146153">AEHEAFFTQMLSDIDEPTLPYGLLDVRGDGSRIRETKQQLPAPLALQLRAQARAQGVSAASLMHLAWAQVLARLSGRRDVVFGTVLFGRMQGGAGSDRVLGMFINTLPVRISVDDRGVAQGVRGTHTLLTQLLRHEHASLALAQRCSGVAAQTPLFSSLLNYRHSVVEAGDAQQQSNDAWVGVNVIGGEERTNYPLTLSVDDLGEDFVLTVQVDQSISAERVGAYVQEALAQLVNALETRPAAALDALNVLPQDELRLMLEQWNATDAAREPELCLHELFERQAAASPEAVAVSDERDSLSYRQLNERANQLARHLAALGVAPDARVAVCAERGVGMVVALLAILKAGGCYVPLDPDYPHERLAYMLADSAPLAVLLDGAGRQALDGIGGDAPRIDLGAQDGPWRAQAVHNLARGALTPSHLAYVIYTSGSTGQPKGAMNAHAGVVNRIVWMQQAYALSARDVVLQKTPFSFDVSVWEFFWPLSCGARLVMARAQGHKDPAYLSETIEREGVTTLHFVPSMLQVFLEHGRLSACGSVTRVVCSGEALPAALAQRLHGGLPGAQLYNLYGPTEAAVDVTAWTSVAGDTRAMVPIGRPIANTRIYLLDEAMRPVPLGVAGELYIGGVQVGSGYLHRPELTAQRFVADPFAGVAEAKLYKTGDLARFLDDGNIEYLGRNDFQVKLRGFRIELGEIEAALAACAGVREAVVLAREDQPGDQRLVAYVVAQDGMELDIAALRAQLGRTLSEFMVPGAFVVLDELPLTPNGKLDRKALPAPDGDAYAARGYQAPQGETETTLAAIWAELLKLERVGRHDNFFELGGHSLLAVALIERMRRAGVQTDVRALFGTPTIAALAAGGGAGDVVVPANGIVDGCAAITPDMLPLVQLSQREIDGIVATVPGGAANIQDIYPLAPLQEGILFHHMMQGEGDAYIMPTLIEFDTRVRLDGFLGSLQTVIDRHDILRTAVLWEGLAEPVQVVLRSARMLVEEVELAPADGEIAAQLGGRYDPHHYRIDVRQAPLLRAFLCEDRANGRWLLQLLTHHLAIDHTTLEILVEEIRTIQLGREADLPRALPFRNFIAQARLGVSRAEHEAFFTQMLSDIDEPTAPYGLLDVRGDGSQIGEARQQLPAVLARRLRAQARAQGVSPASLMHLAWAQVLARLSGRQDVVFGTVLLGRMQAGAGADRVLGMFINTLPVRISIDAMDVAQGVRRAHTLLTQLLRHEHASLALAQRCSGIAAQTPLFSSLMNYRHSASAAPGAQQHSGGDWEGVDIVGGEERTNYPLTLSVDDLGEDFLLTAQVDQSVSAERICDYLQTALEGIVAALETAPQTALAEIGVLSAAERRQVLVEWNATAAD</sequence>
<feature type="non-terminal residue" evidence="5">
    <location>
        <position position="1356"/>
    </location>
</feature>
<accession>A0ABT1GV94</accession>
<dbReference type="Pfam" id="PF00668">
    <property type="entry name" value="Condensation"/>
    <property type="match status" value="2"/>
</dbReference>
<evidence type="ECO:0000256" key="3">
    <source>
        <dbReference type="ARBA" id="ARBA00022553"/>
    </source>
</evidence>
<keyword evidence="2" id="KW-0596">Phosphopantetheine</keyword>
<dbReference type="SUPFAM" id="SSF47336">
    <property type="entry name" value="ACP-like"/>
    <property type="match status" value="1"/>
</dbReference>
<evidence type="ECO:0000313" key="6">
    <source>
        <dbReference type="Proteomes" id="UP001162889"/>
    </source>
</evidence>
<protein>
    <submittedName>
        <fullName evidence="5">Amino acid adenylation domain-containing protein</fullName>
    </submittedName>
</protein>
<dbReference type="Gene3D" id="2.30.38.10">
    <property type="entry name" value="Luciferase, Domain 3"/>
    <property type="match status" value="1"/>
</dbReference>
<name>A0ABT1GV94_9BURK</name>
<dbReference type="PANTHER" id="PTHR45527">
    <property type="entry name" value="NONRIBOSOMAL PEPTIDE SYNTHETASE"/>
    <property type="match status" value="1"/>
</dbReference>
<dbReference type="PROSITE" id="PS00455">
    <property type="entry name" value="AMP_BINDING"/>
    <property type="match status" value="1"/>
</dbReference>
<dbReference type="SUPFAM" id="SSF52777">
    <property type="entry name" value="CoA-dependent acyltransferases"/>
    <property type="match status" value="3"/>
</dbReference>
<dbReference type="InterPro" id="IPR020845">
    <property type="entry name" value="AMP-binding_CS"/>
</dbReference>
<dbReference type="InterPro" id="IPR045851">
    <property type="entry name" value="AMP-bd_C_sf"/>
</dbReference>
<keyword evidence="6" id="KW-1185">Reference proteome</keyword>
<evidence type="ECO:0000256" key="1">
    <source>
        <dbReference type="ARBA" id="ARBA00001957"/>
    </source>
</evidence>
<dbReference type="InterPro" id="IPR001242">
    <property type="entry name" value="Condensation_dom"/>
</dbReference>
<dbReference type="Gene3D" id="1.10.1200.10">
    <property type="entry name" value="ACP-like"/>
    <property type="match status" value="1"/>
</dbReference>
<dbReference type="NCBIfam" id="TIGR01733">
    <property type="entry name" value="AA-adenyl-dom"/>
    <property type="match status" value="1"/>
</dbReference>
<dbReference type="Gene3D" id="3.40.50.980">
    <property type="match status" value="2"/>
</dbReference>
<dbReference type="Pfam" id="PF00501">
    <property type="entry name" value="AMP-binding"/>
    <property type="match status" value="1"/>
</dbReference>